<evidence type="ECO:0008006" key="3">
    <source>
        <dbReference type="Google" id="ProtNLM"/>
    </source>
</evidence>
<proteinExistence type="predicted"/>
<dbReference type="Proteomes" id="UP000187209">
    <property type="component" value="Unassembled WGS sequence"/>
</dbReference>
<keyword evidence="2" id="KW-1185">Reference proteome</keyword>
<name>A0A1R2B9Q4_9CILI</name>
<comment type="caution">
    <text evidence="1">The sequence shown here is derived from an EMBL/GenBank/DDBJ whole genome shotgun (WGS) entry which is preliminary data.</text>
</comment>
<reference evidence="1 2" key="1">
    <citation type="submission" date="2016-11" db="EMBL/GenBank/DDBJ databases">
        <title>The macronuclear genome of Stentor coeruleus: a giant cell with tiny introns.</title>
        <authorList>
            <person name="Slabodnick M."/>
            <person name="Ruby J.G."/>
            <person name="Reiff S.B."/>
            <person name="Swart E.C."/>
            <person name="Gosai S."/>
            <person name="Prabakaran S."/>
            <person name="Witkowska E."/>
            <person name="Larue G.E."/>
            <person name="Fisher S."/>
            <person name="Freeman R.M."/>
            <person name="Gunawardena J."/>
            <person name="Chu W."/>
            <person name="Stover N.A."/>
            <person name="Gregory B.D."/>
            <person name="Nowacki M."/>
            <person name="Derisi J."/>
            <person name="Roy S.W."/>
            <person name="Marshall W.F."/>
            <person name="Sood P."/>
        </authorList>
    </citation>
    <scope>NUCLEOTIDE SEQUENCE [LARGE SCALE GENOMIC DNA]</scope>
    <source>
        <strain evidence="1">WM001</strain>
    </source>
</reference>
<dbReference type="EMBL" id="MPUH01000817">
    <property type="protein sequence ID" value="OMJ73496.1"/>
    <property type="molecule type" value="Genomic_DNA"/>
</dbReference>
<evidence type="ECO:0000313" key="1">
    <source>
        <dbReference type="EMBL" id="OMJ73496.1"/>
    </source>
</evidence>
<evidence type="ECO:0000313" key="2">
    <source>
        <dbReference type="Proteomes" id="UP000187209"/>
    </source>
</evidence>
<gene>
    <name evidence="1" type="ORF">SteCoe_27796</name>
</gene>
<organism evidence="1 2">
    <name type="scientific">Stentor coeruleus</name>
    <dbReference type="NCBI Taxonomy" id="5963"/>
    <lineage>
        <taxon>Eukaryota</taxon>
        <taxon>Sar</taxon>
        <taxon>Alveolata</taxon>
        <taxon>Ciliophora</taxon>
        <taxon>Postciliodesmatophora</taxon>
        <taxon>Heterotrichea</taxon>
        <taxon>Heterotrichida</taxon>
        <taxon>Stentoridae</taxon>
        <taxon>Stentor</taxon>
    </lineage>
</organism>
<protein>
    <recommendedName>
        <fullName evidence="3">BRO1 domain-containing protein</fullName>
    </recommendedName>
</protein>
<dbReference type="OrthoDB" id="10474624at2759"/>
<dbReference type="AlphaFoldDB" id="A0A1R2B9Q4"/>
<sequence>MPKTKAMKNFMQVLAELEEFDKKCRRMTQLLGYRSSEIPKMYKQFISLCNSLSIVFLQFELNQVSFNVLNRAVQCDVSMFFEGNIEDRTWYGRALLYCNLGYLMLLVEDIPSSLKFLYDAESLILEIKEMGTDTDYYIEDLTLAHSALTFTILSKISRISNAQKYLDIALLQFNQIAKKQRRTKISKVGIANLYCLLVSAMKITKAHIEGKTVLAAGVCQSVLEKVNDRDIASALLLEKYSQSSETGIDMINSDEFRSIIFVTSFFPFITSSTPVIDFEELVALQNRMKGEPIDLSDLGMIGSSSDTETDLYSLIMQEALNSIKTRV</sequence>
<accession>A0A1R2B9Q4</accession>